<feature type="transmembrane region" description="Helical" evidence="1">
    <location>
        <begin position="413"/>
        <end position="438"/>
    </location>
</feature>
<protein>
    <recommendedName>
        <fullName evidence="4">NADH:quinone oxidoreductase/Mrp antiporter membrane subunit domain-containing protein</fullName>
    </recommendedName>
</protein>
<accession>A0ABT1EPK9</accession>
<feature type="transmembrane region" description="Helical" evidence="1">
    <location>
        <begin position="280"/>
        <end position="299"/>
    </location>
</feature>
<keyword evidence="3" id="KW-1185">Reference proteome</keyword>
<feature type="transmembrane region" description="Helical" evidence="1">
    <location>
        <begin position="246"/>
        <end position="268"/>
    </location>
</feature>
<feature type="transmembrane region" description="Helical" evidence="1">
    <location>
        <begin position="124"/>
        <end position="146"/>
    </location>
</feature>
<evidence type="ECO:0000256" key="1">
    <source>
        <dbReference type="SAM" id="Phobius"/>
    </source>
</evidence>
<gene>
    <name evidence="2" type="ORF">NKW54_05050</name>
</gene>
<sequence>MPQNRAHGVIRPSLHPVWSQSSIFTSFVLCSLFVLFVVAGVLAVLPERLLRRCAPWRSEILAGVWGCLGLLALVGAVCRLEGGVSWFPVFGMDGPALPMLVLLAFTGGLMGVGQRGLACALTGLAFLALSPLVFGLLAGTALVLLADRGRQGVCLPFAVIPACIPADSPLSPPALCLMVLLLGWAVSSQKGPEAVLPAGIGLFLLGRLLAEVGVLPPVQQGLLMVSGGAVALWGAVQAVRSPAACGVLAGVASAGYGGLVVMLTLALAAPVKGGEFFRTATLLATGAPFLALLAALWLSRQDGGLFTPNSAVAQVRGSRLVLGGSLLLLSAVPPLGGFSVFWCLLNAGEVAAAHTHPAQALCLLLVLVGAACVMALGMIGLLRVGFATFVQQMPASVPQGGRTADDAPSLSSVLLLPAWICAGGAVLITLLPGGWLALVDHLFAGDTPRDFAWKTLARVQFSGSDITLTPVFSVLALAVCVVGAGLLGRAFGVFPLRPAVPGAAAWRDGAPVVQQDDEVQPASSCEPSMPVVWTAFGVLLGAAEQKPTDWPVVEKTSAGARYLQAVLFRTVAWCEAQGMVLILLFLGAGLLLGLFAAK</sequence>
<dbReference type="Proteomes" id="UP001523543">
    <property type="component" value="Unassembled WGS sequence"/>
</dbReference>
<feature type="transmembrane region" description="Helical" evidence="1">
    <location>
        <begin position="320"/>
        <end position="345"/>
    </location>
</feature>
<feature type="transmembrane region" description="Helical" evidence="1">
    <location>
        <begin position="221"/>
        <end position="239"/>
    </location>
</feature>
<feature type="transmembrane region" description="Helical" evidence="1">
    <location>
        <begin position="357"/>
        <end position="382"/>
    </location>
</feature>
<feature type="transmembrane region" description="Helical" evidence="1">
    <location>
        <begin position="578"/>
        <end position="597"/>
    </location>
</feature>
<organism evidence="2 3">
    <name type="scientific">Acetobacter cerevisiae</name>
    <dbReference type="NCBI Taxonomy" id="178900"/>
    <lineage>
        <taxon>Bacteria</taxon>
        <taxon>Pseudomonadati</taxon>
        <taxon>Pseudomonadota</taxon>
        <taxon>Alphaproteobacteria</taxon>
        <taxon>Acetobacterales</taxon>
        <taxon>Acetobacteraceae</taxon>
        <taxon>Acetobacter</taxon>
    </lineage>
</organism>
<evidence type="ECO:0000313" key="2">
    <source>
        <dbReference type="EMBL" id="MCP1245306.1"/>
    </source>
</evidence>
<keyword evidence="1" id="KW-0812">Transmembrane</keyword>
<feature type="transmembrane region" description="Helical" evidence="1">
    <location>
        <begin position="23"/>
        <end position="46"/>
    </location>
</feature>
<dbReference type="EMBL" id="JAMYZR010000004">
    <property type="protein sequence ID" value="MCP1245306.1"/>
    <property type="molecule type" value="Genomic_DNA"/>
</dbReference>
<dbReference type="RefSeq" id="WP_253549721.1">
    <property type="nucleotide sequence ID" value="NZ_JAMYZR010000004.1"/>
</dbReference>
<reference evidence="2 3" key="1">
    <citation type="submission" date="2022-06" db="EMBL/GenBank/DDBJ databases">
        <title>Acetobacer genomes from food samples.</title>
        <authorList>
            <person name="Sombolestani A."/>
        </authorList>
    </citation>
    <scope>NUCLEOTIDE SEQUENCE [LARGE SCALE GENOMIC DNA]</scope>
    <source>
        <strain evidence="2 3">R-83281</strain>
    </source>
</reference>
<evidence type="ECO:0000313" key="3">
    <source>
        <dbReference type="Proteomes" id="UP001523543"/>
    </source>
</evidence>
<keyword evidence="1" id="KW-0472">Membrane</keyword>
<feature type="transmembrane region" description="Helical" evidence="1">
    <location>
        <begin position="96"/>
        <end position="112"/>
    </location>
</feature>
<comment type="caution">
    <text evidence="2">The sequence shown here is derived from an EMBL/GenBank/DDBJ whole genome shotgun (WGS) entry which is preliminary data.</text>
</comment>
<name>A0ABT1EPK9_9PROT</name>
<feature type="transmembrane region" description="Helical" evidence="1">
    <location>
        <begin position="58"/>
        <end position="76"/>
    </location>
</feature>
<proteinExistence type="predicted"/>
<evidence type="ECO:0008006" key="4">
    <source>
        <dbReference type="Google" id="ProtNLM"/>
    </source>
</evidence>
<keyword evidence="1" id="KW-1133">Transmembrane helix</keyword>
<feature type="transmembrane region" description="Helical" evidence="1">
    <location>
        <begin position="466"/>
        <end position="487"/>
    </location>
</feature>